<protein>
    <recommendedName>
        <fullName evidence="4">F-box domain-containing protein</fullName>
    </recommendedName>
</protein>
<evidence type="ECO:0000256" key="1">
    <source>
        <dbReference type="SAM" id="MobiDB-lite"/>
    </source>
</evidence>
<dbReference type="EMBL" id="JAACJP010000008">
    <property type="protein sequence ID" value="KAF5382585.1"/>
    <property type="molecule type" value="Genomic_DNA"/>
</dbReference>
<comment type="caution">
    <text evidence="2">The sequence shown here is derived from an EMBL/GenBank/DDBJ whole genome shotgun (WGS) entry which is preliminary data.</text>
</comment>
<gene>
    <name evidence="2" type="ORF">D9615_002789</name>
</gene>
<name>A0A8H5HG10_9AGAR</name>
<dbReference type="OrthoDB" id="2745518at2759"/>
<sequence>MRGLSSLPLDDDVVDRILTFLPNYSTLQATILASKAFHNVFKMYPTATIRAVSYNVVGPALPQAISVLRYSLPDSDSDGQTNLSMTPPPRPWEETDPVSPISNEECRALQRNAQVVNTLEDLFSSRHKDRASQTSILHSMESWRFRRAVYRLMLFAKAFPPDEYEDDFDSDEPPDANELLRVRVQRKKLLAKFTNSELREVNSVAIFLIEVAKWAHIADGLHYDGALGSGDLPLARGPTMILEAYQNKYVEDLVGECHDDQMPSMLAEYIFDPLSRIWRERNEKPPPSDTTHWNSILDTIHGGADMCHRCNVVRGFDLWNESNWGYLEGVSTSLNRNAIPQLVKGNFISNVLDGPNFRTRVMNVAYTKLLNEIYQVKTSAYDTWNKQDWLCEACIIEIIRSHLHLWYLERKRENGEQIPEDCWYGYDCRTQTHSMHHAARVNHLCAPTR</sequence>
<evidence type="ECO:0000313" key="2">
    <source>
        <dbReference type="EMBL" id="KAF5382585.1"/>
    </source>
</evidence>
<evidence type="ECO:0000313" key="3">
    <source>
        <dbReference type="Proteomes" id="UP000565441"/>
    </source>
</evidence>
<organism evidence="2 3">
    <name type="scientific">Tricholomella constricta</name>
    <dbReference type="NCBI Taxonomy" id="117010"/>
    <lineage>
        <taxon>Eukaryota</taxon>
        <taxon>Fungi</taxon>
        <taxon>Dikarya</taxon>
        <taxon>Basidiomycota</taxon>
        <taxon>Agaricomycotina</taxon>
        <taxon>Agaricomycetes</taxon>
        <taxon>Agaricomycetidae</taxon>
        <taxon>Agaricales</taxon>
        <taxon>Tricholomatineae</taxon>
        <taxon>Lyophyllaceae</taxon>
        <taxon>Tricholomella</taxon>
    </lineage>
</organism>
<dbReference type="Proteomes" id="UP000565441">
    <property type="component" value="Unassembled WGS sequence"/>
</dbReference>
<evidence type="ECO:0008006" key="4">
    <source>
        <dbReference type="Google" id="ProtNLM"/>
    </source>
</evidence>
<proteinExistence type="predicted"/>
<feature type="region of interest" description="Disordered" evidence="1">
    <location>
        <begin position="76"/>
        <end position="99"/>
    </location>
</feature>
<keyword evidence="3" id="KW-1185">Reference proteome</keyword>
<accession>A0A8H5HG10</accession>
<dbReference type="AlphaFoldDB" id="A0A8H5HG10"/>
<reference evidence="2 3" key="1">
    <citation type="journal article" date="2020" name="ISME J.">
        <title>Uncovering the hidden diversity of litter-decomposition mechanisms in mushroom-forming fungi.</title>
        <authorList>
            <person name="Floudas D."/>
            <person name="Bentzer J."/>
            <person name="Ahren D."/>
            <person name="Johansson T."/>
            <person name="Persson P."/>
            <person name="Tunlid A."/>
        </authorList>
    </citation>
    <scope>NUCLEOTIDE SEQUENCE [LARGE SCALE GENOMIC DNA]</scope>
    <source>
        <strain evidence="2 3">CBS 661.87</strain>
    </source>
</reference>